<evidence type="ECO:0000313" key="4">
    <source>
        <dbReference type="Proteomes" id="UP001165122"/>
    </source>
</evidence>
<sequence length="1316" mass="151510">MNSPPPSPRDSSSLPIPTVTVTSSRNPQTQQTSFGTGVNHGINMYDNNHDSELPPLSTVTEVNKNNLLSYLVAPSWSAKNNLGLNDHSIDSDSSINNRRGYAAKSKQVRAPTAPPSTALGIKKDESRPKDIKVQQQPKKTKKVLKRQNPNPSSQAIPPVRVEPLHTLVAPTPQPQPKPKPRPQTCSTPTRKPLSRAKTPTKKVKAEPHHFYDPIPLPPPPPLENSLDPTSSSSLSPHPPPPAPLRPPKAYDMRSLRTQITSLHTSLTLRSTQMASLRSQNMLLWERIELYKSNVEENEAKASLTLESAKSVGKLKEDQRKSHFSKVREATKLREFKGEELIDVERSYEEGMKSVSAMKGKLEEVLEEERRRRGKVEGEIERGEGELKELDERKKRVERSRNLDLVEEKITEWWSKTSRGSRRAFDLLKFATQTSKKIDRVSKRWEMFTGRNWVKLCLGRWKIWFERRVGHIKRKKPRNLVRVKSLLVNILRNWRDHAKVQCRVRWCYIINVQRRFLYLWRNNVIEGAEERFERKLTEQAKDSILVRKCFKLLMVNKGLCKLSSQDERVLMRKAAVFHRDAVFHRWQRKVLGIRLNKNFDSYALQKISNRSRLKTLKTFLTCLRLNVGMDRITRKRMRREFFKKWKSFHVEEKRFFDLEYRADLMAHTVGLKRGIKALIMNVRMGGRKRRADRFFMGRIFEEWRENSNLAQAERIKSLVAVNHYFGGLARRAFRGWKYMNGKADIFLMRRAGRWMKRVFDCWVEFVPLVRHERRRDVVIVRMASEKFKKFMGMLVRGWRAVTRRRCRARKSFGTLKRFKDADRKRKSMGSWVLVWMRTKRAQNTVLMINSARSKSKIQELEESKGSLVGKQQEVSSRREEVERQLTHMRVKESELMLSSTDAQSLIDTKSASLIRLKNEIEKSASQLELMTKEVNALEVIENQRVREKEASERKLKVQQAKQKQQVDVLIKEKENLLVVAGQSEALAKKLEAQVEEELKVGDGAVVKLVEQTESANREVMVLMEEEAEVVAEQSAIKDRIGELRLRETKVLGEQRVQQNRLSGKLLTTRQNEVNTLRCRVSESERLAEEAVLLLREKEEEIAELQQLISQHQESMEMKRLLQDSEEGRKGMGLTLQDIGIGIGGGNNKKTSSKTSSEKKRKDRKLTKMKAIKKVIKEDSKILKESEKNILAIEEMGLAFDMATGVDVGEKVRARVAEMNDEMSASGRSTNTAASTVLGSSRRSIANSEINTPVLNGAGKGVGGGLVDFVDLHETRTQLYMQEEVEQLEETIDDLQKKILNRLSVGEGERGSGDVWRL</sequence>
<feature type="coiled-coil region" evidence="1">
    <location>
        <begin position="358"/>
        <end position="399"/>
    </location>
</feature>
<feature type="region of interest" description="Disordered" evidence="2">
    <location>
        <begin position="1"/>
        <end position="53"/>
    </location>
</feature>
<name>A0A9W7FFC5_9STRA</name>
<evidence type="ECO:0000313" key="3">
    <source>
        <dbReference type="EMBL" id="GMI11100.1"/>
    </source>
</evidence>
<keyword evidence="4" id="KW-1185">Reference proteome</keyword>
<comment type="caution">
    <text evidence="3">The sequence shown here is derived from an EMBL/GenBank/DDBJ whole genome shotgun (WGS) entry which is preliminary data.</text>
</comment>
<feature type="region of interest" description="Disordered" evidence="2">
    <location>
        <begin position="79"/>
        <end position="247"/>
    </location>
</feature>
<dbReference type="Proteomes" id="UP001165122">
    <property type="component" value="Unassembled WGS sequence"/>
</dbReference>
<feature type="region of interest" description="Disordered" evidence="2">
    <location>
        <begin position="1140"/>
        <end position="1163"/>
    </location>
</feature>
<protein>
    <submittedName>
        <fullName evidence="3">Uncharacterized protein</fullName>
    </submittedName>
</protein>
<proteinExistence type="predicted"/>
<gene>
    <name evidence="3" type="ORF">TrLO_g10094</name>
</gene>
<dbReference type="EMBL" id="BRXW01000158">
    <property type="protein sequence ID" value="GMI11100.1"/>
    <property type="molecule type" value="Genomic_DNA"/>
</dbReference>
<feature type="compositionally biased region" description="Low complexity" evidence="2">
    <location>
        <begin position="225"/>
        <end position="235"/>
    </location>
</feature>
<evidence type="ECO:0000256" key="2">
    <source>
        <dbReference type="SAM" id="MobiDB-lite"/>
    </source>
</evidence>
<feature type="compositionally biased region" description="Basic residues" evidence="2">
    <location>
        <begin position="192"/>
        <end position="202"/>
    </location>
</feature>
<feature type="coiled-coil region" evidence="1">
    <location>
        <begin position="1276"/>
        <end position="1303"/>
    </location>
</feature>
<feature type="compositionally biased region" description="Basic and acidic residues" evidence="2">
    <location>
        <begin position="121"/>
        <end position="132"/>
    </location>
</feature>
<evidence type="ECO:0000256" key="1">
    <source>
        <dbReference type="SAM" id="Coils"/>
    </source>
</evidence>
<accession>A0A9W7FFC5</accession>
<reference evidence="4" key="1">
    <citation type="journal article" date="2023" name="Commun. Biol.">
        <title>Genome analysis of Parmales, the sister group of diatoms, reveals the evolutionary specialization of diatoms from phago-mixotrophs to photoautotrophs.</title>
        <authorList>
            <person name="Ban H."/>
            <person name="Sato S."/>
            <person name="Yoshikawa S."/>
            <person name="Yamada K."/>
            <person name="Nakamura Y."/>
            <person name="Ichinomiya M."/>
            <person name="Sato N."/>
            <person name="Blanc-Mathieu R."/>
            <person name="Endo H."/>
            <person name="Kuwata A."/>
            <person name="Ogata H."/>
        </authorList>
    </citation>
    <scope>NUCLEOTIDE SEQUENCE [LARGE SCALE GENOMIC DNA]</scope>
    <source>
        <strain evidence="4">NIES 3700</strain>
    </source>
</reference>
<feature type="coiled-coil region" evidence="1">
    <location>
        <begin position="1079"/>
        <end position="1113"/>
    </location>
</feature>
<dbReference type="OrthoDB" id="200061at2759"/>
<organism evidence="3 4">
    <name type="scientific">Triparma laevis f. longispina</name>
    <dbReference type="NCBI Taxonomy" id="1714387"/>
    <lineage>
        <taxon>Eukaryota</taxon>
        <taxon>Sar</taxon>
        <taxon>Stramenopiles</taxon>
        <taxon>Ochrophyta</taxon>
        <taxon>Bolidophyceae</taxon>
        <taxon>Parmales</taxon>
        <taxon>Triparmaceae</taxon>
        <taxon>Triparma</taxon>
    </lineage>
</organism>
<keyword evidence="1" id="KW-0175">Coiled coil</keyword>
<feature type="compositionally biased region" description="Polar residues" evidence="2">
    <location>
        <begin position="19"/>
        <end position="36"/>
    </location>
</feature>
<feature type="compositionally biased region" description="Pro residues" evidence="2">
    <location>
        <begin position="236"/>
        <end position="246"/>
    </location>
</feature>